<evidence type="ECO:0000259" key="1">
    <source>
        <dbReference type="Pfam" id="PF14200"/>
    </source>
</evidence>
<dbReference type="KEGG" id="ssyi:EKG83_06340"/>
<proteinExistence type="predicted"/>
<sequence length="171" mass="19074">MKFCEVEMDWTRRVFVRFAMVFVLAGVALSPGVGTASADSVQTFRNRATGLCLDDSNEVGLRTFPCNGLDYQRWNVHRWNDGTFQLRNVHTGSCLGVYKHPNGTWVPEAGTCRATPAYSWYSRRVSGGIRLWSEVVDTRCLWGDGHAVDGGRAVDLNSCIGGYEPAETVWF</sequence>
<dbReference type="Proteomes" id="UP000325787">
    <property type="component" value="Chromosome"/>
</dbReference>
<dbReference type="EMBL" id="CP034550">
    <property type="protein sequence ID" value="QFZ17134.1"/>
    <property type="molecule type" value="Genomic_DNA"/>
</dbReference>
<feature type="domain" description="Ricin B lectin" evidence="1">
    <location>
        <begin position="40"/>
        <end position="103"/>
    </location>
</feature>
<organism evidence="2 3">
    <name type="scientific">Saccharothrix syringae</name>
    <name type="common">Nocardiopsis syringae</name>
    <dbReference type="NCBI Taxonomy" id="103733"/>
    <lineage>
        <taxon>Bacteria</taxon>
        <taxon>Bacillati</taxon>
        <taxon>Actinomycetota</taxon>
        <taxon>Actinomycetes</taxon>
        <taxon>Pseudonocardiales</taxon>
        <taxon>Pseudonocardiaceae</taxon>
        <taxon>Saccharothrix</taxon>
    </lineage>
</organism>
<dbReference type="Gene3D" id="2.80.10.50">
    <property type="match status" value="1"/>
</dbReference>
<dbReference type="OrthoDB" id="3534750at2"/>
<dbReference type="CDD" id="cd23415">
    <property type="entry name" value="beta-trefoil_Ricin_AH"/>
    <property type="match status" value="1"/>
</dbReference>
<dbReference type="Pfam" id="PF14200">
    <property type="entry name" value="RicinB_lectin_2"/>
    <property type="match status" value="1"/>
</dbReference>
<reference evidence="3" key="1">
    <citation type="journal article" date="2021" name="Curr. Microbiol.">
        <title>Complete genome of nocamycin-producing strain Saccharothrix syringae NRRL B-16468 reveals the biosynthetic potential for secondary metabolites.</title>
        <authorList>
            <person name="Mo X."/>
            <person name="Yang S."/>
        </authorList>
    </citation>
    <scope>NUCLEOTIDE SEQUENCE [LARGE SCALE GENOMIC DNA]</scope>
    <source>
        <strain evidence="3">ATCC 51364 / DSM 43886 / JCM 6844 / KCTC 9398 / NBRC 14523 / NRRL B-16468 / INA 2240</strain>
    </source>
</reference>
<dbReference type="AlphaFoldDB" id="A0A5Q0GUF4"/>
<dbReference type="SUPFAM" id="SSF50370">
    <property type="entry name" value="Ricin B-like lectins"/>
    <property type="match status" value="1"/>
</dbReference>
<gene>
    <name evidence="2" type="ORF">EKG83_06340</name>
</gene>
<accession>A0A5Q0GUF4</accession>
<dbReference type="PROSITE" id="PS50231">
    <property type="entry name" value="RICIN_B_LECTIN"/>
    <property type="match status" value="1"/>
</dbReference>
<evidence type="ECO:0000313" key="2">
    <source>
        <dbReference type="EMBL" id="QFZ17134.1"/>
    </source>
</evidence>
<name>A0A5Q0GUF4_SACSY</name>
<dbReference type="InterPro" id="IPR035992">
    <property type="entry name" value="Ricin_B-like_lectins"/>
</dbReference>
<keyword evidence="3" id="KW-1185">Reference proteome</keyword>
<dbReference type="InterPro" id="IPR000772">
    <property type="entry name" value="Ricin_B_lectin"/>
</dbReference>
<evidence type="ECO:0000313" key="3">
    <source>
        <dbReference type="Proteomes" id="UP000325787"/>
    </source>
</evidence>
<protein>
    <recommendedName>
        <fullName evidence="1">Ricin B lectin domain-containing protein</fullName>
    </recommendedName>
</protein>